<dbReference type="GO" id="GO:0005524">
    <property type="term" value="F:ATP binding"/>
    <property type="evidence" value="ECO:0007669"/>
    <property type="project" value="InterPro"/>
</dbReference>
<dbReference type="SUPFAM" id="SSF56112">
    <property type="entry name" value="Protein kinase-like (PK-like)"/>
    <property type="match status" value="1"/>
</dbReference>
<dbReference type="InterPro" id="IPR011009">
    <property type="entry name" value="Kinase-like_dom_sf"/>
</dbReference>
<evidence type="ECO:0000313" key="4">
    <source>
        <dbReference type="EMBL" id="RQD81445.1"/>
    </source>
</evidence>
<comment type="caution">
    <text evidence="4">The sequence shown here is derived from an EMBL/GenBank/DDBJ whole genome shotgun (WGS) entry which is preliminary data.</text>
</comment>
<keyword evidence="4" id="KW-0418">Kinase</keyword>
<dbReference type="PROSITE" id="PS50011">
    <property type="entry name" value="PROTEIN_KINASE_DOM"/>
    <property type="match status" value="1"/>
</dbReference>
<evidence type="ECO:0000313" key="5">
    <source>
        <dbReference type="Proteomes" id="UP000284763"/>
    </source>
</evidence>
<evidence type="ECO:0000259" key="3">
    <source>
        <dbReference type="PROSITE" id="PS50011"/>
    </source>
</evidence>
<dbReference type="Gene3D" id="1.10.510.10">
    <property type="entry name" value="Transferase(Phosphotransferase) domain 1"/>
    <property type="match status" value="1"/>
</dbReference>
<reference evidence="4 5" key="1">
    <citation type="submission" date="2018-08" db="EMBL/GenBank/DDBJ databases">
        <title>The metabolism and importance of syntrophic acetate oxidation coupled to methane or sulfide production in haloalkaline environments.</title>
        <authorList>
            <person name="Timmers P.H.A."/>
            <person name="Vavourakis C.D."/>
            <person name="Sorokin D.Y."/>
            <person name="Sinninghe Damste J.S."/>
            <person name="Muyzer G."/>
            <person name="Stams A.J.M."/>
            <person name="Plugge C.M."/>
        </authorList>
    </citation>
    <scope>NUCLEOTIDE SEQUENCE [LARGE SCALE GENOMIC DNA]</scope>
    <source>
        <strain evidence="4">MSAO_Arc3</strain>
    </source>
</reference>
<dbReference type="EMBL" id="QZAB01000511">
    <property type="protein sequence ID" value="RQD81445.1"/>
    <property type="molecule type" value="Genomic_DNA"/>
</dbReference>
<name>A0A424YQY9_9EURY</name>
<keyword evidence="2" id="KW-0812">Transmembrane</keyword>
<organism evidence="4 5">
    <name type="scientific">Methanosalsum natronophilum</name>
    <dbReference type="NCBI Taxonomy" id="768733"/>
    <lineage>
        <taxon>Archaea</taxon>
        <taxon>Methanobacteriati</taxon>
        <taxon>Methanobacteriota</taxon>
        <taxon>Stenosarchaea group</taxon>
        <taxon>Methanomicrobia</taxon>
        <taxon>Methanosarcinales</taxon>
        <taxon>Methanosarcinaceae</taxon>
        <taxon>Methanosalsum</taxon>
    </lineage>
</organism>
<dbReference type="CDD" id="cd05121">
    <property type="entry name" value="ABC1_ADCK3-like"/>
    <property type="match status" value="1"/>
</dbReference>
<dbReference type="PANTHER" id="PTHR10566:SF113">
    <property type="entry name" value="PROTEIN ACTIVITY OF BC1 COMPLEX KINASE 7, CHLOROPLASTIC"/>
    <property type="match status" value="1"/>
</dbReference>
<accession>A0A424YQY9</accession>
<dbReference type="GO" id="GO:0004672">
    <property type="term" value="F:protein kinase activity"/>
    <property type="evidence" value="ECO:0007669"/>
    <property type="project" value="InterPro"/>
</dbReference>
<evidence type="ECO:0000256" key="2">
    <source>
        <dbReference type="SAM" id="Phobius"/>
    </source>
</evidence>
<feature type="transmembrane region" description="Helical" evidence="2">
    <location>
        <begin position="503"/>
        <end position="524"/>
    </location>
</feature>
<dbReference type="Proteomes" id="UP000284763">
    <property type="component" value="Unassembled WGS sequence"/>
</dbReference>
<keyword evidence="2" id="KW-1133">Transmembrane helix</keyword>
<evidence type="ECO:0000256" key="1">
    <source>
        <dbReference type="ARBA" id="ARBA00009670"/>
    </source>
</evidence>
<sequence length="559" mass="64344">MIPNLARKYSMVKRYREIIDTLLKYEFFYLAEKLGVSKTWLFKTKIKQKYRSRAAGLSRPERARRVLEDLGPTFVKFGQILSTRRDLLPTKYIDELEELQDSVEPFEFDQVKNIIKSELGYNLNEVFISFQEKPFASASIGQVHIATLFDGTDVVVKVQRPGIKSRIESDLDILYNIAGFLEEYIEESRYYHPKEIVDQLARTIRSELDYTQEARNANVFHNNFKNNPNIYIPHVYDKFSTRRVITIEYIDGIRSNDLKEIEKNEIDPNKIVTYVTKAFMKQVFEDGYFHADIHPGNVLILNNNKVALIDFGMVGYISKELRYALIDSLFLITNRDIPQFLDLLRDFDIISGHMDTVALQQDIEFLMYKYYGRSVDQIDTPEMIKETFSILRTHRAKIPPNISMLMKAIVTLEGFGSQLVPNFNATVIAEPYAKKLIRERVRPDKLAQGAFTELINVIRAVRKFPAQASHILSSAEKGEFLINLELKWLQQLVYQINTASNRIAFSLILSAIIIGSSLIIQTGIEPHFWGVPVIGLVGFLTAGILGLVLVIYILRSGHF</sequence>
<gene>
    <name evidence="4" type="ORF">D5R95_08075</name>
</gene>
<keyword evidence="2" id="KW-0472">Membrane</keyword>
<dbReference type="PANTHER" id="PTHR10566">
    <property type="entry name" value="CHAPERONE-ACTIVITY OF BC1 COMPLEX CABC1 -RELATED"/>
    <property type="match status" value="1"/>
</dbReference>
<protein>
    <submittedName>
        <fullName evidence="4">AarF/ABC1/UbiB kinase family protein</fullName>
    </submittedName>
</protein>
<comment type="similarity">
    <text evidence="1">Belongs to the protein kinase superfamily. ADCK protein kinase family.</text>
</comment>
<dbReference type="InterPro" id="IPR004147">
    <property type="entry name" value="ABC1_dom"/>
</dbReference>
<dbReference type="InterPro" id="IPR050154">
    <property type="entry name" value="UbiB_kinase"/>
</dbReference>
<dbReference type="AlphaFoldDB" id="A0A424YQY9"/>
<proteinExistence type="inferred from homology"/>
<feature type="transmembrane region" description="Helical" evidence="2">
    <location>
        <begin position="530"/>
        <end position="554"/>
    </location>
</feature>
<feature type="domain" description="Protein kinase" evidence="3">
    <location>
        <begin position="129"/>
        <end position="465"/>
    </location>
</feature>
<dbReference type="Pfam" id="PF03109">
    <property type="entry name" value="ABC1"/>
    <property type="match status" value="1"/>
</dbReference>
<dbReference type="InterPro" id="IPR000719">
    <property type="entry name" value="Prot_kinase_dom"/>
</dbReference>
<keyword evidence="4" id="KW-0808">Transferase</keyword>